<gene>
    <name evidence="3" type="ORF">Sxan_72740</name>
</gene>
<dbReference type="Proteomes" id="UP000600026">
    <property type="component" value="Unassembled WGS sequence"/>
</dbReference>
<feature type="transmembrane region" description="Helical" evidence="2">
    <location>
        <begin position="212"/>
        <end position="229"/>
    </location>
</feature>
<accession>A0A919H545</accession>
<organism evidence="3 4">
    <name type="scientific">Streptomyces xanthophaeus</name>
    <dbReference type="NCBI Taxonomy" id="67385"/>
    <lineage>
        <taxon>Bacteria</taxon>
        <taxon>Bacillati</taxon>
        <taxon>Actinomycetota</taxon>
        <taxon>Actinomycetes</taxon>
        <taxon>Kitasatosporales</taxon>
        <taxon>Streptomycetaceae</taxon>
        <taxon>Streptomyces</taxon>
    </lineage>
</organism>
<evidence type="ECO:0000313" key="4">
    <source>
        <dbReference type="Proteomes" id="UP000600026"/>
    </source>
</evidence>
<keyword evidence="2" id="KW-1133">Transmembrane helix</keyword>
<dbReference type="InterPro" id="IPR047704">
    <property type="entry name" value="GPS-CTERM"/>
</dbReference>
<feature type="compositionally biased region" description="Low complexity" evidence="1">
    <location>
        <begin position="176"/>
        <end position="198"/>
    </location>
</feature>
<proteinExistence type="predicted"/>
<dbReference type="NCBIfam" id="NF040672">
    <property type="entry name" value="SCO2322_fam"/>
    <property type="match status" value="1"/>
</dbReference>
<protein>
    <recommendedName>
        <fullName evidence="5">Secreted protein</fullName>
    </recommendedName>
</protein>
<evidence type="ECO:0008006" key="5">
    <source>
        <dbReference type="Google" id="ProtNLM"/>
    </source>
</evidence>
<name>A0A919H545_9ACTN</name>
<dbReference type="AlphaFoldDB" id="A0A919H545"/>
<dbReference type="NCBIfam" id="NF040681">
    <property type="entry name" value="GPS-CTERM"/>
    <property type="match status" value="1"/>
</dbReference>
<evidence type="ECO:0000256" key="2">
    <source>
        <dbReference type="SAM" id="Phobius"/>
    </source>
</evidence>
<keyword evidence="2" id="KW-0472">Membrane</keyword>
<reference evidence="3" key="1">
    <citation type="submission" date="2020-09" db="EMBL/GenBank/DDBJ databases">
        <title>Whole genome shotgun sequence of Streptomyces xanthophaeus NBRC 12829.</title>
        <authorList>
            <person name="Komaki H."/>
            <person name="Tamura T."/>
        </authorList>
    </citation>
    <scope>NUCLEOTIDE SEQUENCE</scope>
    <source>
        <strain evidence="3">NBRC 12829</strain>
    </source>
</reference>
<keyword evidence="2" id="KW-0812">Transmembrane</keyword>
<comment type="caution">
    <text evidence="3">The sequence shown here is derived from an EMBL/GenBank/DDBJ whole genome shotgun (WGS) entry which is preliminary data.</text>
</comment>
<sequence length="236" mass="23747">MRGRLRLRLRLPAVVLALGIAVAVLAAAPALAAGYRYWSFWDAADGQWSYATQGPSSARPADGSVQGFRFAVSQDAAAKAAQPRAAADFEAVCGATAPAEGRKRVALVIDFGVPADAASGEAPPQDAPRTACAQVPPAATTAEALASVAKPLRYDSAAMLCAISGYPRQGCGEQVAAQPTAPGATTPKPDPEAGAGAEAEADDAEGGGPSTGLLAGIAAVAALAAAGVWQSRRRRR</sequence>
<dbReference type="InterPro" id="IPR047703">
    <property type="entry name" value="SCO2322-like"/>
</dbReference>
<evidence type="ECO:0000256" key="1">
    <source>
        <dbReference type="SAM" id="MobiDB-lite"/>
    </source>
</evidence>
<dbReference type="EMBL" id="BNEE01000006">
    <property type="protein sequence ID" value="GHI89910.1"/>
    <property type="molecule type" value="Genomic_DNA"/>
</dbReference>
<dbReference type="OrthoDB" id="3530682at2"/>
<dbReference type="RefSeq" id="WP_051902698.1">
    <property type="nucleotide sequence ID" value="NZ_BNEE01000006.1"/>
</dbReference>
<feature type="region of interest" description="Disordered" evidence="1">
    <location>
        <begin position="173"/>
        <end position="212"/>
    </location>
</feature>
<evidence type="ECO:0000313" key="3">
    <source>
        <dbReference type="EMBL" id="GHI89910.1"/>
    </source>
</evidence>
<keyword evidence="4" id="KW-1185">Reference proteome</keyword>